<accession>A0ABN2J5C4</accession>
<dbReference type="SUPFAM" id="SSF46785">
    <property type="entry name" value="Winged helix' DNA-binding domain"/>
    <property type="match status" value="1"/>
</dbReference>
<keyword evidence="2" id="KW-0238">DNA-binding</keyword>
<evidence type="ECO:0000259" key="4">
    <source>
        <dbReference type="PROSITE" id="PS51118"/>
    </source>
</evidence>
<evidence type="ECO:0000313" key="6">
    <source>
        <dbReference type="Proteomes" id="UP001500383"/>
    </source>
</evidence>
<reference evidence="5 6" key="1">
    <citation type="journal article" date="2019" name="Int. J. Syst. Evol. Microbiol.">
        <title>The Global Catalogue of Microorganisms (GCM) 10K type strain sequencing project: providing services to taxonomists for standard genome sequencing and annotation.</title>
        <authorList>
            <consortium name="The Broad Institute Genomics Platform"/>
            <consortium name="The Broad Institute Genome Sequencing Center for Infectious Disease"/>
            <person name="Wu L."/>
            <person name="Ma J."/>
        </authorList>
    </citation>
    <scope>NUCLEOTIDE SEQUENCE [LARGE SCALE GENOMIC DNA]</scope>
    <source>
        <strain evidence="5 6">JCM 16002</strain>
    </source>
</reference>
<evidence type="ECO:0000256" key="1">
    <source>
        <dbReference type="ARBA" id="ARBA00023015"/>
    </source>
</evidence>
<dbReference type="InterPro" id="IPR011991">
    <property type="entry name" value="ArsR-like_HTH"/>
</dbReference>
<evidence type="ECO:0000256" key="2">
    <source>
        <dbReference type="ARBA" id="ARBA00023125"/>
    </source>
</evidence>
<evidence type="ECO:0000313" key="5">
    <source>
        <dbReference type="EMBL" id="GAA1718345.1"/>
    </source>
</evidence>
<dbReference type="PANTHER" id="PTHR33204">
    <property type="entry name" value="TRANSCRIPTIONAL REGULATOR, MARR FAMILY"/>
    <property type="match status" value="1"/>
</dbReference>
<keyword evidence="3" id="KW-0804">Transcription</keyword>
<dbReference type="Pfam" id="PF01638">
    <property type="entry name" value="HxlR"/>
    <property type="match status" value="1"/>
</dbReference>
<protein>
    <submittedName>
        <fullName evidence="5">Winged helix-turn-helix transcriptional regulator</fullName>
    </submittedName>
</protein>
<evidence type="ECO:0000256" key="3">
    <source>
        <dbReference type="ARBA" id="ARBA00023163"/>
    </source>
</evidence>
<name>A0ABN2J5C4_9ACTN</name>
<keyword evidence="6" id="KW-1185">Reference proteome</keyword>
<dbReference type="InterPro" id="IPR002577">
    <property type="entry name" value="HTH_HxlR"/>
</dbReference>
<keyword evidence="1" id="KW-0805">Transcription regulation</keyword>
<dbReference type="RefSeq" id="WP_194306738.1">
    <property type="nucleotide sequence ID" value="NZ_BAAAQG010000020.1"/>
</dbReference>
<organism evidence="5 6">
    <name type="scientific">Dietzia cercidiphylli</name>
    <dbReference type="NCBI Taxonomy" id="498199"/>
    <lineage>
        <taxon>Bacteria</taxon>
        <taxon>Bacillati</taxon>
        <taxon>Actinomycetota</taxon>
        <taxon>Actinomycetes</taxon>
        <taxon>Mycobacteriales</taxon>
        <taxon>Dietziaceae</taxon>
        <taxon>Dietzia</taxon>
    </lineage>
</organism>
<comment type="caution">
    <text evidence="5">The sequence shown here is derived from an EMBL/GenBank/DDBJ whole genome shotgun (WGS) entry which is preliminary data.</text>
</comment>
<dbReference type="InterPro" id="IPR036388">
    <property type="entry name" value="WH-like_DNA-bd_sf"/>
</dbReference>
<dbReference type="EMBL" id="BAAAQG010000020">
    <property type="protein sequence ID" value="GAA1718345.1"/>
    <property type="molecule type" value="Genomic_DNA"/>
</dbReference>
<dbReference type="Gene3D" id="1.10.10.10">
    <property type="entry name" value="Winged helix-like DNA-binding domain superfamily/Winged helix DNA-binding domain"/>
    <property type="match status" value="1"/>
</dbReference>
<dbReference type="PANTHER" id="PTHR33204:SF18">
    <property type="entry name" value="TRANSCRIPTIONAL REGULATORY PROTEIN"/>
    <property type="match status" value="1"/>
</dbReference>
<dbReference type="CDD" id="cd00090">
    <property type="entry name" value="HTH_ARSR"/>
    <property type="match status" value="1"/>
</dbReference>
<dbReference type="PROSITE" id="PS51118">
    <property type="entry name" value="HTH_HXLR"/>
    <property type="match status" value="1"/>
</dbReference>
<dbReference type="Proteomes" id="UP001500383">
    <property type="component" value="Unassembled WGS sequence"/>
</dbReference>
<sequence length="214" mass="22699">MGRTYGQFCGLARAAEVLGERWTLLVLRDLSVGPARFTDLRAGLPGIAATMLTSRLRDLEEAGVVVRSRQGKSVTYDLTDLGRAAMPALRAMSLWGASTMATPRVGEIVTDRSLAAMMMTTRTDAPLDPFVVEVRAGEAIAHAEVTTFGVETGVGPARVPDCVFSGPGLRAALADPSSLSDLVAEGLVEFSGERVFLERFAAAFCAPLTSPMLH</sequence>
<feature type="domain" description="HTH hxlR-type" evidence="4">
    <location>
        <begin position="9"/>
        <end position="104"/>
    </location>
</feature>
<proteinExistence type="predicted"/>
<gene>
    <name evidence="5" type="ORF">GCM10009831_30400</name>
</gene>
<dbReference type="InterPro" id="IPR036390">
    <property type="entry name" value="WH_DNA-bd_sf"/>
</dbReference>